<comment type="caution">
    <text evidence="1">The sequence shown here is derived from an EMBL/GenBank/DDBJ whole genome shotgun (WGS) entry which is preliminary data.</text>
</comment>
<accession>A0A6N2BKB2</accession>
<proteinExistence type="predicted"/>
<dbReference type="EMBL" id="RXGB01002434">
    <property type="protein sequence ID" value="TMW95185.1"/>
    <property type="molecule type" value="Genomic_DNA"/>
</dbReference>
<evidence type="ECO:0000313" key="1">
    <source>
        <dbReference type="EMBL" id="TMW95185.1"/>
    </source>
</evidence>
<name>A0A6N2BKB2_SOLCI</name>
<protein>
    <submittedName>
        <fullName evidence="1">Uncharacterized protein</fullName>
    </submittedName>
</protein>
<dbReference type="AlphaFoldDB" id="A0A6N2BKB2"/>
<sequence>MGLVTSLAAKGLSTTQVIDKATGKFNELFLGDNKRNLDNLDDFHLAILDMFVTVNGALPGKHWVVPQFEEIKKCFEERGKAVDEERKKTVVVEFLKKHIQPNKADNTLLFIGLATPPAAMAVKKTGESVPQLKLLKRIPDVVFVPAATLLTLVSVKITRSLLLQRAASEDHLVAKKNLGTSDSG</sequence>
<dbReference type="PANTHER" id="PTHR37754:SF1">
    <property type="entry name" value="CALCIUM ION-BINDING PROTEIN"/>
    <property type="match status" value="1"/>
</dbReference>
<reference evidence="1" key="1">
    <citation type="submission" date="2019-05" db="EMBL/GenBank/DDBJ databases">
        <title>The de novo reference genome and transcriptome assemblies of the wild tomato species Solanum chilense.</title>
        <authorList>
            <person name="Stam R."/>
            <person name="Nosenko T."/>
            <person name="Hoerger A.C."/>
            <person name="Stephan W."/>
            <person name="Seidel M.A."/>
            <person name="Kuhn J.M.M."/>
            <person name="Haberer G."/>
            <person name="Tellier A."/>
        </authorList>
    </citation>
    <scope>NUCLEOTIDE SEQUENCE</scope>
    <source>
        <tissue evidence="1">Mature leaves</tissue>
    </source>
</reference>
<organism evidence="1">
    <name type="scientific">Solanum chilense</name>
    <name type="common">Tomato</name>
    <name type="synonym">Lycopersicon chilense</name>
    <dbReference type="NCBI Taxonomy" id="4083"/>
    <lineage>
        <taxon>Eukaryota</taxon>
        <taxon>Viridiplantae</taxon>
        <taxon>Streptophyta</taxon>
        <taxon>Embryophyta</taxon>
        <taxon>Tracheophyta</taxon>
        <taxon>Spermatophyta</taxon>
        <taxon>Magnoliopsida</taxon>
        <taxon>eudicotyledons</taxon>
        <taxon>Gunneridae</taxon>
        <taxon>Pentapetalae</taxon>
        <taxon>asterids</taxon>
        <taxon>lamiids</taxon>
        <taxon>Solanales</taxon>
        <taxon>Solanaceae</taxon>
        <taxon>Solanoideae</taxon>
        <taxon>Solaneae</taxon>
        <taxon>Solanum</taxon>
        <taxon>Solanum subgen. Lycopersicon</taxon>
    </lineage>
</organism>
<gene>
    <name evidence="1" type="ORF">EJD97_009283</name>
</gene>
<dbReference type="PANTHER" id="PTHR37754">
    <property type="entry name" value="CALCIUM ION-BINDING PROTEIN"/>
    <property type="match status" value="1"/>
</dbReference>